<evidence type="ECO:0000313" key="1">
    <source>
        <dbReference type="EMBL" id="RYU96770.1"/>
    </source>
</evidence>
<sequence length="104" mass="11670">MKNDVIRYFLVNSEETGRHIVTSFRTGRKYYIEPIGNGRMADWGSYNPSTGNIENKKGAGKHTGSVTEDNSIIKPENGFVNIHLIESGSPYSVIDEMDKQYPSI</sequence>
<dbReference type="OrthoDB" id="1163984at2"/>
<comment type="caution">
    <text evidence="1">The sequence shown here is derived from an EMBL/GenBank/DDBJ whole genome shotgun (WGS) entry which is preliminary data.</text>
</comment>
<proteinExistence type="predicted"/>
<evidence type="ECO:0000313" key="2">
    <source>
        <dbReference type="Proteomes" id="UP000293162"/>
    </source>
</evidence>
<name>A0A4V1ZDN4_9BACT</name>
<dbReference type="EMBL" id="SEWF01000005">
    <property type="protein sequence ID" value="RYU96770.1"/>
    <property type="molecule type" value="Genomic_DNA"/>
</dbReference>
<dbReference type="Proteomes" id="UP000293162">
    <property type="component" value="Unassembled WGS sequence"/>
</dbReference>
<accession>A0A4V1ZDN4</accession>
<dbReference type="RefSeq" id="WP_130019729.1">
    <property type="nucleotide sequence ID" value="NZ_SEWF01000005.1"/>
</dbReference>
<keyword evidence="2" id="KW-1185">Reference proteome</keyword>
<reference evidence="1 2" key="1">
    <citation type="submission" date="2019-02" db="EMBL/GenBank/DDBJ databases">
        <title>Bacterial novel species Emticicia sp. 17J42-9 isolated from soil.</title>
        <authorList>
            <person name="Jung H.-Y."/>
        </authorList>
    </citation>
    <scope>NUCLEOTIDE SEQUENCE [LARGE SCALE GENOMIC DNA]</scope>
    <source>
        <strain evidence="1 2">17J42-9</strain>
    </source>
</reference>
<gene>
    <name evidence="1" type="ORF">EWM59_04370</name>
</gene>
<dbReference type="AlphaFoldDB" id="A0A4V1ZDN4"/>
<protein>
    <submittedName>
        <fullName evidence="1">Uncharacterized protein</fullName>
    </submittedName>
</protein>
<organism evidence="1 2">
    <name type="scientific">Emticicia agri</name>
    <dbReference type="NCBI Taxonomy" id="2492393"/>
    <lineage>
        <taxon>Bacteria</taxon>
        <taxon>Pseudomonadati</taxon>
        <taxon>Bacteroidota</taxon>
        <taxon>Cytophagia</taxon>
        <taxon>Cytophagales</taxon>
        <taxon>Leadbetterellaceae</taxon>
        <taxon>Emticicia</taxon>
    </lineage>
</organism>